<dbReference type="InterPro" id="IPR017896">
    <property type="entry name" value="4Fe4S_Fe-S-bd"/>
</dbReference>
<dbReference type="InterPro" id="IPR000813">
    <property type="entry name" value="7Fe_ferredoxin"/>
</dbReference>
<dbReference type="PANTHER" id="PTHR42859">
    <property type="entry name" value="OXIDOREDUCTASE"/>
    <property type="match status" value="1"/>
</dbReference>
<feature type="domain" description="4Fe-4S ferredoxin-type" evidence="13">
    <location>
        <begin position="31"/>
        <end position="60"/>
    </location>
</feature>
<evidence type="ECO:0000256" key="10">
    <source>
        <dbReference type="ARBA" id="ARBA00023004"/>
    </source>
</evidence>
<evidence type="ECO:0000256" key="4">
    <source>
        <dbReference type="ARBA" id="ARBA00013529"/>
    </source>
</evidence>
<gene>
    <name evidence="14" type="ORF">NBZ79_03375</name>
</gene>
<keyword evidence="6 12" id="KW-0004">4Fe-4S</keyword>
<dbReference type="PROSITE" id="PS00198">
    <property type="entry name" value="4FE4S_FER_1"/>
    <property type="match status" value="1"/>
</dbReference>
<comment type="cofactor">
    <cofactor evidence="2 12">
        <name>[4Fe-4S] cluster</name>
        <dbReference type="ChEBI" id="CHEBI:49883"/>
    </cofactor>
</comment>
<dbReference type="PRINTS" id="PR00354">
    <property type="entry name" value="7FE8SFRDOXIN"/>
</dbReference>
<keyword evidence="8" id="KW-0677">Repeat</keyword>
<reference evidence="14" key="1">
    <citation type="submission" date="2022-06" db="EMBL/GenBank/DDBJ databases">
        <title>Sneathiella actinostolidae sp. nov., isolated from a sea anemonein the Western Pacific Ocean.</title>
        <authorList>
            <person name="Wei M.J."/>
        </authorList>
    </citation>
    <scope>NUCLEOTIDE SEQUENCE</scope>
    <source>
        <strain evidence="14">PHK-P5</strain>
    </source>
</reference>
<dbReference type="NCBIfam" id="NF045480">
    <property type="entry name" value="FdxA_Actino"/>
    <property type="match status" value="1"/>
</dbReference>
<dbReference type="InterPro" id="IPR054830">
    <property type="entry name" value="FdxA_Actino"/>
</dbReference>
<keyword evidence="9 12" id="KW-0249">Electron transport</keyword>
<dbReference type="SUPFAM" id="SSF54862">
    <property type="entry name" value="4Fe-4S ferredoxins"/>
    <property type="match status" value="1"/>
</dbReference>
<dbReference type="RefSeq" id="WP_251935535.1">
    <property type="nucleotide sequence ID" value="NZ_CP098747.1"/>
</dbReference>
<keyword evidence="15" id="KW-1185">Reference proteome</keyword>
<comment type="cofactor">
    <cofactor evidence="1">
        <name>[3Fe-4S] cluster</name>
        <dbReference type="ChEBI" id="CHEBI:21137"/>
    </cofactor>
</comment>
<evidence type="ECO:0000256" key="1">
    <source>
        <dbReference type="ARBA" id="ARBA00001927"/>
    </source>
</evidence>
<evidence type="ECO:0000313" key="14">
    <source>
        <dbReference type="EMBL" id="USG62015.1"/>
    </source>
</evidence>
<keyword evidence="10 12" id="KW-0408">Iron</keyword>
<evidence type="ECO:0000259" key="13">
    <source>
        <dbReference type="PROSITE" id="PS51379"/>
    </source>
</evidence>
<evidence type="ECO:0000256" key="5">
    <source>
        <dbReference type="ARBA" id="ARBA00022448"/>
    </source>
</evidence>
<dbReference type="EMBL" id="CP098747">
    <property type="protein sequence ID" value="USG62015.1"/>
    <property type="molecule type" value="Genomic_DNA"/>
</dbReference>
<name>A0ABY4W486_9PROT</name>
<sequence length="121" mass="13474">MALIINSECVDIKDGACTTVCPVDCIYEGGRMFYIHPDECIECGICESICPVDAIRYDDEVSEDEAIFVQINREYFEPAVTGLGEPGGWNRLTTTDQDHPAVLALPRKKKEAEISQSKEEN</sequence>
<evidence type="ECO:0000256" key="6">
    <source>
        <dbReference type="ARBA" id="ARBA00022485"/>
    </source>
</evidence>
<keyword evidence="7 12" id="KW-0479">Metal-binding</keyword>
<proteinExistence type="predicted"/>
<dbReference type="Proteomes" id="UP001056291">
    <property type="component" value="Chromosome"/>
</dbReference>
<evidence type="ECO:0000256" key="7">
    <source>
        <dbReference type="ARBA" id="ARBA00022723"/>
    </source>
</evidence>
<evidence type="ECO:0000313" key="15">
    <source>
        <dbReference type="Proteomes" id="UP001056291"/>
    </source>
</evidence>
<dbReference type="PANTHER" id="PTHR42859:SF2">
    <property type="entry name" value="FERREDOXIN"/>
    <property type="match status" value="1"/>
</dbReference>
<dbReference type="PROSITE" id="PS51379">
    <property type="entry name" value="4FE4S_FER_2"/>
    <property type="match status" value="1"/>
</dbReference>
<evidence type="ECO:0000256" key="9">
    <source>
        <dbReference type="ARBA" id="ARBA00022982"/>
    </source>
</evidence>
<keyword evidence="5 12" id="KW-0813">Transport</keyword>
<organism evidence="14 15">
    <name type="scientific">Sneathiella marina</name>
    <dbReference type="NCBI Taxonomy" id="2950108"/>
    <lineage>
        <taxon>Bacteria</taxon>
        <taxon>Pseudomonadati</taxon>
        <taxon>Pseudomonadota</taxon>
        <taxon>Alphaproteobacteria</taxon>
        <taxon>Sneathiellales</taxon>
        <taxon>Sneathiellaceae</taxon>
        <taxon>Sneathiella</taxon>
    </lineage>
</organism>
<evidence type="ECO:0000256" key="3">
    <source>
        <dbReference type="ARBA" id="ARBA00003532"/>
    </source>
</evidence>
<dbReference type="Gene3D" id="3.30.70.20">
    <property type="match status" value="1"/>
</dbReference>
<protein>
    <recommendedName>
        <fullName evidence="4 12">Ferredoxin</fullName>
    </recommendedName>
</protein>
<dbReference type="InterPro" id="IPR017900">
    <property type="entry name" value="4Fe4S_Fe_S_CS"/>
</dbReference>
<dbReference type="InterPro" id="IPR050294">
    <property type="entry name" value="RnfB_subfamily"/>
</dbReference>
<evidence type="ECO:0000256" key="8">
    <source>
        <dbReference type="ARBA" id="ARBA00022737"/>
    </source>
</evidence>
<accession>A0ABY4W486</accession>
<keyword evidence="11 12" id="KW-0411">Iron-sulfur</keyword>
<evidence type="ECO:0000256" key="2">
    <source>
        <dbReference type="ARBA" id="ARBA00001966"/>
    </source>
</evidence>
<evidence type="ECO:0000256" key="12">
    <source>
        <dbReference type="RuleBase" id="RU365098"/>
    </source>
</evidence>
<dbReference type="Pfam" id="PF00037">
    <property type="entry name" value="Fer4"/>
    <property type="match status" value="1"/>
</dbReference>
<evidence type="ECO:0000256" key="11">
    <source>
        <dbReference type="ARBA" id="ARBA00023014"/>
    </source>
</evidence>
<comment type="function">
    <text evidence="3 12">Ferredoxins are iron-sulfur proteins that transfer electrons in a wide variety of metabolic reactions.</text>
</comment>